<gene>
    <name evidence="1" type="ORF">TGDOM2_254635</name>
</gene>
<evidence type="ECO:0000313" key="1">
    <source>
        <dbReference type="EMBL" id="KFG35379.1"/>
    </source>
</evidence>
<accession>A0A086JTB1</accession>
<sequence length="188" mass="20761">MFYMNMGENSMTICPHSSSGNPSLRKPSLTDMSGSGDVVVVSFCDTDTSSARFHGLFPRVNKAKLIEEGTNTLYTAVVLNLKNEGSSLLEVLRIDIKQSSSQDEATETVIPPRSFTLYNPSKFSASAIRQERKDSRIFSQLQVAARIPESSAVAEKLKYQSFVQVGTQLMRMIHGHNQYTASMQRLGG</sequence>
<proteinExistence type="predicted"/>
<dbReference type="AlphaFoldDB" id="A0A086JTB1"/>
<dbReference type="VEuPathDB" id="ToxoDB:TGDOM2_254635"/>
<name>A0A086JTB1_TOXGO</name>
<dbReference type="Proteomes" id="UP000028837">
    <property type="component" value="Unassembled WGS sequence"/>
</dbReference>
<protein>
    <submittedName>
        <fullName evidence="1">Uncharacterized protein</fullName>
    </submittedName>
</protein>
<comment type="caution">
    <text evidence="1">The sequence shown here is derived from an EMBL/GenBank/DDBJ whole genome shotgun (WGS) entry which is preliminary data.</text>
</comment>
<reference evidence="1 2" key="1">
    <citation type="submission" date="2014-02" db="EMBL/GenBank/DDBJ databases">
        <authorList>
            <person name="Sibley D."/>
            <person name="Venepally P."/>
            <person name="Karamycheva S."/>
            <person name="Hadjithomas M."/>
            <person name="Khan A."/>
            <person name="Brunk B."/>
            <person name="Roos D."/>
            <person name="Caler E."/>
            <person name="Lorenzi H."/>
        </authorList>
    </citation>
    <scope>NUCLEOTIDE SEQUENCE [LARGE SCALE GENOMIC DNA]</scope>
    <source>
        <strain evidence="1 2">GAB2-2007-GAL-DOM2</strain>
    </source>
</reference>
<evidence type="ECO:0000313" key="2">
    <source>
        <dbReference type="Proteomes" id="UP000028837"/>
    </source>
</evidence>
<dbReference type="OrthoDB" id="10298703at2759"/>
<dbReference type="EMBL" id="AHZU02001173">
    <property type="protein sequence ID" value="KFG35379.1"/>
    <property type="molecule type" value="Genomic_DNA"/>
</dbReference>
<organism evidence="1 2">
    <name type="scientific">Toxoplasma gondii GAB2-2007-GAL-DOM2</name>
    <dbReference type="NCBI Taxonomy" id="1130820"/>
    <lineage>
        <taxon>Eukaryota</taxon>
        <taxon>Sar</taxon>
        <taxon>Alveolata</taxon>
        <taxon>Apicomplexa</taxon>
        <taxon>Conoidasida</taxon>
        <taxon>Coccidia</taxon>
        <taxon>Eucoccidiorida</taxon>
        <taxon>Eimeriorina</taxon>
        <taxon>Sarcocystidae</taxon>
        <taxon>Toxoplasma</taxon>
    </lineage>
</organism>